<dbReference type="SUPFAM" id="SSF47473">
    <property type="entry name" value="EF-hand"/>
    <property type="match status" value="1"/>
</dbReference>
<dbReference type="EMBL" id="JADWDJ010000001">
    <property type="protein sequence ID" value="KAG5286108.1"/>
    <property type="molecule type" value="Genomic_DNA"/>
</dbReference>
<dbReference type="Proteomes" id="UP000823561">
    <property type="component" value="Chromosome 1"/>
</dbReference>
<accession>A0AAV6HFW8</accession>
<evidence type="ECO:0000313" key="2">
    <source>
        <dbReference type="Proteomes" id="UP000823561"/>
    </source>
</evidence>
<protein>
    <submittedName>
        <fullName evidence="1">Uncharacterized protein</fullName>
    </submittedName>
</protein>
<dbReference type="AlphaFoldDB" id="A0AAV6HFW8"/>
<comment type="caution">
    <text evidence="1">The sequence shown here is derived from an EMBL/GenBank/DDBJ whole genome shotgun (WGS) entry which is preliminary data.</text>
</comment>
<organism evidence="1 2">
    <name type="scientific">Alosa alosa</name>
    <name type="common">allis shad</name>
    <dbReference type="NCBI Taxonomy" id="278164"/>
    <lineage>
        <taxon>Eukaryota</taxon>
        <taxon>Metazoa</taxon>
        <taxon>Chordata</taxon>
        <taxon>Craniata</taxon>
        <taxon>Vertebrata</taxon>
        <taxon>Euteleostomi</taxon>
        <taxon>Actinopterygii</taxon>
        <taxon>Neopterygii</taxon>
        <taxon>Teleostei</taxon>
        <taxon>Clupei</taxon>
        <taxon>Clupeiformes</taxon>
        <taxon>Clupeoidei</taxon>
        <taxon>Clupeidae</taxon>
        <taxon>Alosa</taxon>
    </lineage>
</organism>
<dbReference type="InterPro" id="IPR011992">
    <property type="entry name" value="EF-hand-dom_pair"/>
</dbReference>
<reference evidence="1 2" key="1">
    <citation type="submission" date="2020-10" db="EMBL/GenBank/DDBJ databases">
        <title>Chromosome-scale genome assembly of the Allis shad, Alosa alosa.</title>
        <authorList>
            <person name="Margot Z."/>
            <person name="Christophe K."/>
            <person name="Cabau C."/>
            <person name="Louis A."/>
            <person name="Berthelot C."/>
            <person name="Parey E."/>
            <person name="Roest Crollius H."/>
            <person name="Montfort J."/>
            <person name="Robinson-Rechavi M."/>
            <person name="Bucao C."/>
            <person name="Bouchez O."/>
            <person name="Gislard M."/>
            <person name="Lluch J."/>
            <person name="Milhes M."/>
            <person name="Lampietro C."/>
            <person name="Lopez Roques C."/>
            <person name="Donnadieu C."/>
            <person name="Braasch I."/>
            <person name="Desvignes T."/>
            <person name="Postlethwait J."/>
            <person name="Bobe J."/>
            <person name="Guiguen Y."/>
        </authorList>
    </citation>
    <scope>NUCLEOTIDE SEQUENCE [LARGE SCALE GENOMIC DNA]</scope>
    <source>
        <strain evidence="1">M-15738</strain>
        <tissue evidence="1">Blood</tissue>
    </source>
</reference>
<proteinExistence type="predicted"/>
<dbReference type="Gene3D" id="1.10.238.10">
    <property type="entry name" value="EF-hand"/>
    <property type="match status" value="1"/>
</dbReference>
<sequence length="193" mass="23143">MGMSLSYPLVNEPESYVDPDFDEESNSMDFGKELHDITLSFCYDMIQHRIRSIREKAKFQMMDDDWPSFVENWKQLYPEWTTDDFLNLRHQFEFFDICGDKLLNFTDFCAALDLVNYSDSEEKRRALFDRADFQKYHSINLEEYLQLMYDIKKGMPIVKRPETEEELDQSDVQELVNKVAHLDPFRQMCYGVF</sequence>
<gene>
    <name evidence="1" type="ORF">AALO_G00011030</name>
</gene>
<keyword evidence="2" id="KW-1185">Reference proteome</keyword>
<name>A0AAV6HFW8_9TELE</name>
<evidence type="ECO:0000313" key="1">
    <source>
        <dbReference type="EMBL" id="KAG5286108.1"/>
    </source>
</evidence>